<organism evidence="1 2">
    <name type="scientific">Araneus ventricosus</name>
    <name type="common">Orbweaver spider</name>
    <name type="synonym">Epeira ventricosa</name>
    <dbReference type="NCBI Taxonomy" id="182803"/>
    <lineage>
        <taxon>Eukaryota</taxon>
        <taxon>Metazoa</taxon>
        <taxon>Ecdysozoa</taxon>
        <taxon>Arthropoda</taxon>
        <taxon>Chelicerata</taxon>
        <taxon>Arachnida</taxon>
        <taxon>Araneae</taxon>
        <taxon>Araneomorphae</taxon>
        <taxon>Entelegynae</taxon>
        <taxon>Araneoidea</taxon>
        <taxon>Araneidae</taxon>
        <taxon>Araneus</taxon>
    </lineage>
</organism>
<accession>A0A4Y1ZLG5</accession>
<comment type="caution">
    <text evidence="1">The sequence shown here is derived from an EMBL/GenBank/DDBJ whole genome shotgun (WGS) entry which is preliminary data.</text>
</comment>
<feature type="non-terminal residue" evidence="1">
    <location>
        <position position="1"/>
    </location>
</feature>
<gene>
    <name evidence="1" type="ORF">AVEN_129748_1</name>
</gene>
<keyword evidence="2" id="KW-1185">Reference proteome</keyword>
<reference evidence="1 2" key="1">
    <citation type="journal article" date="2019" name="Sci. Rep.">
        <title>Orb-weaving spider Araneus ventricosus genome elucidates the spidroin gene catalogue.</title>
        <authorList>
            <person name="Kono N."/>
            <person name="Nakamura H."/>
            <person name="Ohtoshi R."/>
            <person name="Moran D.A.P."/>
            <person name="Shinohara A."/>
            <person name="Yoshida Y."/>
            <person name="Fujiwara M."/>
            <person name="Mori M."/>
            <person name="Tomita M."/>
            <person name="Arakawa K."/>
        </authorList>
    </citation>
    <scope>NUCLEOTIDE SEQUENCE [LARGE SCALE GENOMIC DNA]</scope>
</reference>
<protein>
    <submittedName>
        <fullName evidence="1">Uncharacterized protein</fullName>
    </submittedName>
</protein>
<evidence type="ECO:0000313" key="1">
    <source>
        <dbReference type="EMBL" id="GBL54384.1"/>
    </source>
</evidence>
<dbReference type="AlphaFoldDB" id="A0A4Y1ZLG5"/>
<dbReference type="EMBL" id="BGPR01225784">
    <property type="protein sequence ID" value="GBL54384.1"/>
    <property type="molecule type" value="Genomic_DNA"/>
</dbReference>
<evidence type="ECO:0000313" key="2">
    <source>
        <dbReference type="Proteomes" id="UP000499080"/>
    </source>
</evidence>
<dbReference type="Proteomes" id="UP000499080">
    <property type="component" value="Unassembled WGS sequence"/>
</dbReference>
<name>A0A4Y1ZLG5_ARAVE</name>
<proteinExistence type="predicted"/>
<sequence>DKIIVKIPPKRCAMTSLRTKPSHVTLRANQKQPHPHYVGSGIMRWAPARLGEERYPNR</sequence>